<sequence>MLVINIIIRSKNGVELVSIEEDDEQNYMENKTYFHNTEKTSKNRYCVLRCFVTQAGCKRCFSILKLVCKEAFEKINVPKETVFLLSRILMIISKNDLFKVPTKAKVQQKKVSCNFLIGGKFLREMYKIRSESKKQIKANMKFN</sequence>
<organism evidence="1 2">
    <name type="scientific">Cinara cedri</name>
    <dbReference type="NCBI Taxonomy" id="506608"/>
    <lineage>
        <taxon>Eukaryota</taxon>
        <taxon>Metazoa</taxon>
        <taxon>Ecdysozoa</taxon>
        <taxon>Arthropoda</taxon>
        <taxon>Hexapoda</taxon>
        <taxon>Insecta</taxon>
        <taxon>Pterygota</taxon>
        <taxon>Neoptera</taxon>
        <taxon>Paraneoptera</taxon>
        <taxon>Hemiptera</taxon>
        <taxon>Sternorrhyncha</taxon>
        <taxon>Aphidomorpha</taxon>
        <taxon>Aphidoidea</taxon>
        <taxon>Aphididae</taxon>
        <taxon>Lachninae</taxon>
        <taxon>Cinara</taxon>
    </lineage>
</organism>
<name>A0A5E4NC97_9HEMI</name>
<reference evidence="1 2" key="1">
    <citation type="submission" date="2019-08" db="EMBL/GenBank/DDBJ databases">
        <authorList>
            <person name="Alioto T."/>
            <person name="Alioto T."/>
            <person name="Gomez Garrido J."/>
        </authorList>
    </citation>
    <scope>NUCLEOTIDE SEQUENCE [LARGE SCALE GENOMIC DNA]</scope>
</reference>
<protein>
    <submittedName>
        <fullName evidence="1">Uncharacterized protein</fullName>
    </submittedName>
</protein>
<evidence type="ECO:0000313" key="2">
    <source>
        <dbReference type="Proteomes" id="UP000325440"/>
    </source>
</evidence>
<dbReference type="Proteomes" id="UP000325440">
    <property type="component" value="Unassembled WGS sequence"/>
</dbReference>
<accession>A0A5E4NC97</accession>
<dbReference type="EMBL" id="CABPRJ010001918">
    <property type="protein sequence ID" value="VVC41420.1"/>
    <property type="molecule type" value="Genomic_DNA"/>
</dbReference>
<gene>
    <name evidence="1" type="ORF">CINCED_3A010859</name>
</gene>
<keyword evidence="2" id="KW-1185">Reference proteome</keyword>
<evidence type="ECO:0000313" key="1">
    <source>
        <dbReference type="EMBL" id="VVC41420.1"/>
    </source>
</evidence>
<proteinExistence type="predicted"/>
<dbReference type="AlphaFoldDB" id="A0A5E4NC97"/>